<reference evidence="2 3" key="1">
    <citation type="submission" date="2024-06" db="EMBL/GenBank/DDBJ databases">
        <title>Genomics of switchgrass bacterial isolates.</title>
        <authorList>
            <person name="Shade A."/>
        </authorList>
    </citation>
    <scope>NUCLEOTIDE SEQUENCE [LARGE SCALE GENOMIC DNA]</scope>
    <source>
        <strain evidence="2 3">PvP084</strain>
    </source>
</reference>
<accession>A0ABV2NQC4</accession>
<sequence length="58" mass="6046">MKPVAAPLAIASAILILLIVLAMLLIPVLDAELRRATARKAAALTKLASQAEQKDPTA</sequence>
<keyword evidence="1" id="KW-1133">Transmembrane helix</keyword>
<keyword evidence="1" id="KW-0812">Transmembrane</keyword>
<name>A0ABV2NQC4_9HYPH</name>
<comment type="caution">
    <text evidence="2">The sequence shown here is derived from an EMBL/GenBank/DDBJ whole genome shotgun (WGS) entry which is preliminary data.</text>
</comment>
<evidence type="ECO:0000256" key="1">
    <source>
        <dbReference type="SAM" id="Phobius"/>
    </source>
</evidence>
<dbReference type="RefSeq" id="WP_209650322.1">
    <property type="nucleotide sequence ID" value="NZ_JBEPNV010000001.1"/>
</dbReference>
<organism evidence="2 3">
    <name type="scientific">Methylobacterium radiotolerans</name>
    <dbReference type="NCBI Taxonomy" id="31998"/>
    <lineage>
        <taxon>Bacteria</taxon>
        <taxon>Pseudomonadati</taxon>
        <taxon>Pseudomonadota</taxon>
        <taxon>Alphaproteobacteria</taxon>
        <taxon>Hyphomicrobiales</taxon>
        <taxon>Methylobacteriaceae</taxon>
        <taxon>Methylobacterium</taxon>
    </lineage>
</organism>
<feature type="transmembrane region" description="Helical" evidence="1">
    <location>
        <begin position="6"/>
        <end position="29"/>
    </location>
</feature>
<dbReference type="Proteomes" id="UP001549119">
    <property type="component" value="Unassembled WGS sequence"/>
</dbReference>
<evidence type="ECO:0000313" key="3">
    <source>
        <dbReference type="Proteomes" id="UP001549119"/>
    </source>
</evidence>
<keyword evidence="3" id="KW-1185">Reference proteome</keyword>
<gene>
    <name evidence="2" type="ORF">ABIC20_005950</name>
</gene>
<evidence type="ECO:0000313" key="2">
    <source>
        <dbReference type="EMBL" id="MET3868641.1"/>
    </source>
</evidence>
<keyword evidence="1" id="KW-0472">Membrane</keyword>
<proteinExistence type="predicted"/>
<protein>
    <submittedName>
        <fullName evidence="2">Uncharacterized protein</fullName>
    </submittedName>
</protein>
<dbReference type="EMBL" id="JBEPNW010000002">
    <property type="protein sequence ID" value="MET3868641.1"/>
    <property type="molecule type" value="Genomic_DNA"/>
</dbReference>